<evidence type="ECO:0000313" key="2">
    <source>
        <dbReference type="EMBL" id="RUR68678.1"/>
    </source>
</evidence>
<keyword evidence="1" id="KW-1133">Transmembrane helix</keyword>
<dbReference type="EMBL" id="RXFT01000006">
    <property type="protein sequence ID" value="RUR68678.1"/>
    <property type="molecule type" value="Genomic_DNA"/>
</dbReference>
<dbReference type="RefSeq" id="WP_126022813.1">
    <property type="nucleotide sequence ID" value="NZ_RXFT01000006.1"/>
</dbReference>
<reference evidence="2 3" key="1">
    <citation type="submission" date="2018-12" db="EMBL/GenBank/DDBJ databases">
        <title>The genome sequences of Variovorax guangxiensis DSM 27352.</title>
        <authorList>
            <person name="Gao J."/>
            <person name="Sun J."/>
        </authorList>
    </citation>
    <scope>NUCLEOTIDE SEQUENCE [LARGE SCALE GENOMIC DNA]</scope>
    <source>
        <strain evidence="2 3">DSM 27352</strain>
    </source>
</reference>
<organism evidence="2 3">
    <name type="scientific">Variovorax guangxiensis</name>
    <dbReference type="NCBI Taxonomy" id="1775474"/>
    <lineage>
        <taxon>Bacteria</taxon>
        <taxon>Pseudomonadati</taxon>
        <taxon>Pseudomonadota</taxon>
        <taxon>Betaproteobacteria</taxon>
        <taxon>Burkholderiales</taxon>
        <taxon>Comamonadaceae</taxon>
        <taxon>Variovorax</taxon>
    </lineage>
</organism>
<gene>
    <name evidence="2" type="ORF">EJP67_16575</name>
</gene>
<keyword evidence="1" id="KW-0472">Membrane</keyword>
<evidence type="ECO:0000313" key="3">
    <source>
        <dbReference type="Proteomes" id="UP000281118"/>
    </source>
</evidence>
<proteinExistence type="predicted"/>
<dbReference type="OrthoDB" id="8852325at2"/>
<evidence type="ECO:0000256" key="1">
    <source>
        <dbReference type="SAM" id="Phobius"/>
    </source>
</evidence>
<dbReference type="AlphaFoldDB" id="A0A3S0XFK1"/>
<name>A0A3S0XFK1_9BURK</name>
<protein>
    <submittedName>
        <fullName evidence="2">Uncharacterized protein</fullName>
    </submittedName>
</protein>
<keyword evidence="1" id="KW-0812">Transmembrane</keyword>
<sequence>MNPQTSVTDAVGFGIFLAGLVYAPNVAAVVGPYIVIVLASVIGASFALKRREKTNRLSALWYFLRVAGLAVLITVSLAGIGSSYYSSLTERVLITPVALLVGAVGDDWPALLRAIVRVLFRAIDLVRGSKEEPTKKDTP</sequence>
<dbReference type="Proteomes" id="UP000281118">
    <property type="component" value="Unassembled WGS sequence"/>
</dbReference>
<comment type="caution">
    <text evidence="2">The sequence shown here is derived from an EMBL/GenBank/DDBJ whole genome shotgun (WGS) entry which is preliminary data.</text>
</comment>
<accession>A0A3S0XFK1</accession>
<feature type="transmembrane region" description="Helical" evidence="1">
    <location>
        <begin position="60"/>
        <end position="85"/>
    </location>
</feature>
<feature type="transmembrane region" description="Helical" evidence="1">
    <location>
        <begin position="30"/>
        <end position="48"/>
    </location>
</feature>
<feature type="transmembrane region" description="Helical" evidence="1">
    <location>
        <begin position="97"/>
        <end position="120"/>
    </location>
</feature>